<keyword evidence="2" id="KW-1185">Reference proteome</keyword>
<reference evidence="1 2" key="1">
    <citation type="journal article" date="2019" name="Sci. Rep.">
        <title>Orb-weaving spider Araneus ventricosus genome elucidates the spidroin gene catalogue.</title>
        <authorList>
            <person name="Kono N."/>
            <person name="Nakamura H."/>
            <person name="Ohtoshi R."/>
            <person name="Moran D.A.P."/>
            <person name="Shinohara A."/>
            <person name="Yoshida Y."/>
            <person name="Fujiwara M."/>
            <person name="Mori M."/>
            <person name="Tomita M."/>
            <person name="Arakawa K."/>
        </authorList>
    </citation>
    <scope>NUCLEOTIDE SEQUENCE [LARGE SCALE GENOMIC DNA]</scope>
</reference>
<evidence type="ECO:0000313" key="2">
    <source>
        <dbReference type="Proteomes" id="UP000499080"/>
    </source>
</evidence>
<name>A0A4Y2ENR7_ARAVE</name>
<organism evidence="1 2">
    <name type="scientific">Araneus ventricosus</name>
    <name type="common">Orbweaver spider</name>
    <name type="synonym">Epeira ventricosa</name>
    <dbReference type="NCBI Taxonomy" id="182803"/>
    <lineage>
        <taxon>Eukaryota</taxon>
        <taxon>Metazoa</taxon>
        <taxon>Ecdysozoa</taxon>
        <taxon>Arthropoda</taxon>
        <taxon>Chelicerata</taxon>
        <taxon>Arachnida</taxon>
        <taxon>Araneae</taxon>
        <taxon>Araneomorphae</taxon>
        <taxon>Entelegynae</taxon>
        <taxon>Araneoidea</taxon>
        <taxon>Araneidae</taxon>
        <taxon>Araneus</taxon>
    </lineage>
</organism>
<comment type="caution">
    <text evidence="1">The sequence shown here is derived from an EMBL/GenBank/DDBJ whole genome shotgun (WGS) entry which is preliminary data.</text>
</comment>
<proteinExistence type="predicted"/>
<dbReference type="AlphaFoldDB" id="A0A4Y2ENR7"/>
<protein>
    <submittedName>
        <fullName evidence="1">Uncharacterized protein</fullName>
    </submittedName>
</protein>
<accession>A0A4Y2ENR7</accession>
<dbReference type="Proteomes" id="UP000499080">
    <property type="component" value="Unassembled WGS sequence"/>
</dbReference>
<sequence length="542" mass="64168">MVFPSLPSLLNFCSIRIAYLMWTRHDLSKRCSKEELFEDYVDIVLADIQSLPVPETMKQLILKHVKPAGKHLLSFLSLWFSKTQSHNSQKWLTEEMLIECLILNADGLINQRKTAEKLLRSSMLHNVFAFRFACINFLEKEVLKLWTFVKQYYLNKIMMESERSQVSLDEFSHLKSSALDRRMKQHHSYQNKFLHVEEYDRREHVPLFPCTTESDEVVFWISYCLSKENAINMKEIPHFKGKSADWYKYSLRSAAVSGNVACFDYIYSLHNTGIEYNYVKMFEQFFSSSEEDRLQPCFVFHFMLLSYEEKYELFRKFPREMVSHFLQWPLSLTFVEKTEELWNLIPDAYKYWVFVKIFAILFHKNTAILPFRAKFYEYRIFGCRNPGTIAGIHSVDHLGNIWVNVWKISLDSYKSPLFDYFVFPSIMKFGGSIEFLRNFLTLGLKEKLIHLFLTNGEAILELYAGTNMEDSLQSLIAKHMPEGFGDGDRRYIPVRLHYAAQIVRVFPQESIYVSNKVQEKFLNYIKTFLFSSNSINKSFFYK</sequence>
<evidence type="ECO:0000313" key="1">
    <source>
        <dbReference type="EMBL" id="GBM30870.1"/>
    </source>
</evidence>
<gene>
    <name evidence="1" type="ORF">AVEN_261959_1</name>
</gene>
<dbReference type="EMBL" id="BGPR01000670">
    <property type="protein sequence ID" value="GBM30870.1"/>
    <property type="molecule type" value="Genomic_DNA"/>
</dbReference>